<keyword evidence="2" id="KW-0812">Transmembrane</keyword>
<feature type="compositionally biased region" description="Polar residues" evidence="1">
    <location>
        <begin position="51"/>
        <end position="68"/>
    </location>
</feature>
<accession>A0A2G9UMU3</accession>
<feature type="transmembrane region" description="Helical" evidence="2">
    <location>
        <begin position="6"/>
        <end position="28"/>
    </location>
</feature>
<keyword evidence="2" id="KW-1133">Transmembrane helix</keyword>
<name>A0A2G9UMU3_TELCI</name>
<reference evidence="3 4" key="1">
    <citation type="submission" date="2015-09" db="EMBL/GenBank/DDBJ databases">
        <title>Draft genome of the parasitic nematode Teladorsagia circumcincta isolate WARC Sus (inbred).</title>
        <authorList>
            <person name="Mitreva M."/>
        </authorList>
    </citation>
    <scope>NUCLEOTIDE SEQUENCE [LARGE SCALE GENOMIC DNA]</scope>
    <source>
        <strain evidence="3 4">S</strain>
    </source>
</reference>
<feature type="region of interest" description="Disordered" evidence="1">
    <location>
        <begin position="37"/>
        <end position="78"/>
    </location>
</feature>
<organism evidence="3 4">
    <name type="scientific">Teladorsagia circumcincta</name>
    <name type="common">Brown stomach worm</name>
    <name type="synonym">Ostertagia circumcincta</name>
    <dbReference type="NCBI Taxonomy" id="45464"/>
    <lineage>
        <taxon>Eukaryota</taxon>
        <taxon>Metazoa</taxon>
        <taxon>Ecdysozoa</taxon>
        <taxon>Nematoda</taxon>
        <taxon>Chromadorea</taxon>
        <taxon>Rhabditida</taxon>
        <taxon>Rhabditina</taxon>
        <taxon>Rhabditomorpha</taxon>
        <taxon>Strongyloidea</taxon>
        <taxon>Trichostrongylidae</taxon>
        <taxon>Teladorsagia</taxon>
    </lineage>
</organism>
<protein>
    <submittedName>
        <fullName evidence="3">Uncharacterized protein</fullName>
    </submittedName>
</protein>
<dbReference type="EMBL" id="KZ345905">
    <property type="protein sequence ID" value="PIO71601.1"/>
    <property type="molecule type" value="Genomic_DNA"/>
</dbReference>
<evidence type="ECO:0000256" key="2">
    <source>
        <dbReference type="SAM" id="Phobius"/>
    </source>
</evidence>
<sequence>MGLGSRLLMLGGGVIGLTLLLLVIAFLIHNLKEVRGETNPEHPENFILKTVSKTRTASAENGSKTKSGSAEKKMGSKE</sequence>
<proteinExistence type="predicted"/>
<keyword evidence="4" id="KW-1185">Reference proteome</keyword>
<evidence type="ECO:0000313" key="4">
    <source>
        <dbReference type="Proteomes" id="UP000230423"/>
    </source>
</evidence>
<evidence type="ECO:0000313" key="3">
    <source>
        <dbReference type="EMBL" id="PIO71601.1"/>
    </source>
</evidence>
<gene>
    <name evidence="3" type="ORF">TELCIR_06495</name>
</gene>
<dbReference type="Proteomes" id="UP000230423">
    <property type="component" value="Unassembled WGS sequence"/>
</dbReference>
<feature type="compositionally biased region" description="Basic and acidic residues" evidence="1">
    <location>
        <begin position="69"/>
        <end position="78"/>
    </location>
</feature>
<dbReference type="AlphaFoldDB" id="A0A2G9UMU3"/>
<evidence type="ECO:0000256" key="1">
    <source>
        <dbReference type="SAM" id="MobiDB-lite"/>
    </source>
</evidence>
<keyword evidence="2" id="KW-0472">Membrane</keyword>